<dbReference type="Proteomes" id="UP000229916">
    <property type="component" value="Unassembled WGS sequence"/>
</dbReference>
<proteinExistence type="predicted"/>
<protein>
    <recommendedName>
        <fullName evidence="3">HEAT repeat domain-containing protein</fullName>
    </recommendedName>
</protein>
<dbReference type="InterPro" id="IPR016024">
    <property type="entry name" value="ARM-type_fold"/>
</dbReference>
<reference evidence="2" key="1">
    <citation type="submission" date="2017-09" db="EMBL/GenBank/DDBJ databases">
        <title>Depth-based differentiation of microbial function through sediment-hosted aquifers and enrichment of novel symbionts in the deep terrestrial subsurface.</title>
        <authorList>
            <person name="Probst A.J."/>
            <person name="Ladd B."/>
            <person name="Jarett J.K."/>
            <person name="Geller-Mcgrath D.E."/>
            <person name="Sieber C.M.K."/>
            <person name="Emerson J.B."/>
            <person name="Anantharaman K."/>
            <person name="Thomas B.C."/>
            <person name="Malmstrom R."/>
            <person name="Stieglmeier M."/>
            <person name="Klingl A."/>
            <person name="Woyke T."/>
            <person name="Ryan C.M."/>
            <person name="Banfield J.F."/>
        </authorList>
    </citation>
    <scope>NUCLEOTIDE SEQUENCE [LARGE SCALE GENOMIC DNA]</scope>
</reference>
<dbReference type="AlphaFoldDB" id="A0A2M7ALE7"/>
<accession>A0A2M7ALE7</accession>
<gene>
    <name evidence="1" type="ORF">COS81_04745</name>
</gene>
<comment type="caution">
    <text evidence="1">The sequence shown here is derived from an EMBL/GenBank/DDBJ whole genome shotgun (WGS) entry which is preliminary data.</text>
</comment>
<dbReference type="EMBL" id="PEWD01000091">
    <property type="protein sequence ID" value="PIU68222.1"/>
    <property type="molecule type" value="Genomic_DNA"/>
</dbReference>
<evidence type="ECO:0000313" key="1">
    <source>
        <dbReference type="EMBL" id="PIU68222.1"/>
    </source>
</evidence>
<dbReference type="Gene3D" id="1.25.10.10">
    <property type="entry name" value="Leucine-rich Repeat Variant"/>
    <property type="match status" value="1"/>
</dbReference>
<evidence type="ECO:0000313" key="2">
    <source>
        <dbReference type="Proteomes" id="UP000229916"/>
    </source>
</evidence>
<dbReference type="InterPro" id="IPR011989">
    <property type="entry name" value="ARM-like"/>
</dbReference>
<sequence>MSKLNLQDFFADEARVKYGCAKKAIALSKEDPQRLYPAFDFFPQFLHGDKNILKWAAIQIIGHLSVVDAKKKVDALVPDLITLLSDKTMITAANAIGALSEIAKNKPEDREKILKALLKVEETTYYIRGEISPECTKVAVGHVIKALGNFGRLVYRRKDVRNFLQRQTENTRPRVRETAEKLLAEKVVKFEEK</sequence>
<organism evidence="1 2">
    <name type="scientific">candidate division WWE3 bacterium CG06_land_8_20_14_3_00_42_16</name>
    <dbReference type="NCBI Taxonomy" id="1975083"/>
    <lineage>
        <taxon>Bacteria</taxon>
        <taxon>Katanobacteria</taxon>
    </lineage>
</organism>
<name>A0A2M7ALE7_UNCKA</name>
<dbReference type="SUPFAM" id="SSF48371">
    <property type="entry name" value="ARM repeat"/>
    <property type="match status" value="1"/>
</dbReference>
<evidence type="ECO:0008006" key="3">
    <source>
        <dbReference type="Google" id="ProtNLM"/>
    </source>
</evidence>